<dbReference type="AlphaFoldDB" id="A0A2S1YG48"/>
<evidence type="ECO:0000256" key="1">
    <source>
        <dbReference type="ARBA" id="ARBA00007637"/>
    </source>
</evidence>
<dbReference type="InterPro" id="IPR036291">
    <property type="entry name" value="NAD(P)-bd_dom_sf"/>
</dbReference>
<evidence type="ECO:0000313" key="4">
    <source>
        <dbReference type="Proteomes" id="UP000245250"/>
    </source>
</evidence>
<evidence type="ECO:0000313" key="3">
    <source>
        <dbReference type="EMBL" id="AWK03019.1"/>
    </source>
</evidence>
<dbReference type="Proteomes" id="UP000245250">
    <property type="component" value="Chromosome"/>
</dbReference>
<dbReference type="OrthoDB" id="9803010at2"/>
<dbReference type="InterPro" id="IPR001509">
    <property type="entry name" value="Epimerase_deHydtase"/>
</dbReference>
<gene>
    <name evidence="3" type="ORF">HYN56_01815</name>
</gene>
<sequence length="288" mass="33096">MSKNIIITGATGYLGFNFLKKLLDIGFNICVVKRETSDISKIKLLSENIKFYNNDEISIAQMFDENEIYMIIHFSTLYGRKGETIFQIKEANLDFPLLLLKYALDNDVRYFINTGTSLPYLTNQYSLFKNQFSECLEFFSSKITTINILLEHFYGPYDDNSKFISSMISKMSNNILEIELTEGTQLRDFIFIEDVLSAYLCIISNIDKFIGFNNLPLGSGETVTIRKIVETIKEVSESKSNLLFGKIPMRENELLCSDADISKLKSLGWYPKFNLNEGIKLTIESYKN</sequence>
<name>A0A2S1YG48_9FLAO</name>
<reference evidence="3 4" key="1">
    <citation type="submission" date="2018-05" db="EMBL/GenBank/DDBJ databases">
        <title>Genome sequencing of Flavobacterium sp. HYN0056.</title>
        <authorList>
            <person name="Yi H."/>
            <person name="Baek C."/>
        </authorList>
    </citation>
    <scope>NUCLEOTIDE SEQUENCE [LARGE SCALE GENOMIC DNA]</scope>
    <source>
        <strain evidence="3 4">HYN0056</strain>
    </source>
</reference>
<dbReference type="Gene3D" id="3.40.50.720">
    <property type="entry name" value="NAD(P)-binding Rossmann-like Domain"/>
    <property type="match status" value="1"/>
</dbReference>
<evidence type="ECO:0000259" key="2">
    <source>
        <dbReference type="Pfam" id="PF01370"/>
    </source>
</evidence>
<keyword evidence="4" id="KW-1185">Reference proteome</keyword>
<protein>
    <submittedName>
        <fullName evidence="3">Epimerase</fullName>
    </submittedName>
</protein>
<proteinExistence type="inferred from homology"/>
<dbReference type="PANTHER" id="PTHR43000">
    <property type="entry name" value="DTDP-D-GLUCOSE 4,6-DEHYDRATASE-RELATED"/>
    <property type="match status" value="1"/>
</dbReference>
<dbReference type="Pfam" id="PF01370">
    <property type="entry name" value="Epimerase"/>
    <property type="match status" value="1"/>
</dbReference>
<dbReference type="KEGG" id="fcr:HYN56_01815"/>
<comment type="similarity">
    <text evidence="1">Belongs to the NAD(P)-dependent epimerase/dehydratase family.</text>
</comment>
<dbReference type="SUPFAM" id="SSF51735">
    <property type="entry name" value="NAD(P)-binding Rossmann-fold domains"/>
    <property type="match status" value="1"/>
</dbReference>
<organism evidence="3 4">
    <name type="scientific">Flavobacterium crocinum</name>
    <dbReference type="NCBI Taxonomy" id="2183896"/>
    <lineage>
        <taxon>Bacteria</taxon>
        <taxon>Pseudomonadati</taxon>
        <taxon>Bacteroidota</taxon>
        <taxon>Flavobacteriia</taxon>
        <taxon>Flavobacteriales</taxon>
        <taxon>Flavobacteriaceae</taxon>
        <taxon>Flavobacterium</taxon>
    </lineage>
</organism>
<dbReference type="RefSeq" id="WP_109190633.1">
    <property type="nucleotide sequence ID" value="NZ_CP029255.1"/>
</dbReference>
<accession>A0A2S1YG48</accession>
<dbReference type="EMBL" id="CP029255">
    <property type="protein sequence ID" value="AWK03019.1"/>
    <property type="molecule type" value="Genomic_DNA"/>
</dbReference>
<feature type="domain" description="NAD-dependent epimerase/dehydratase" evidence="2">
    <location>
        <begin position="5"/>
        <end position="208"/>
    </location>
</feature>